<proteinExistence type="predicted"/>
<evidence type="ECO:0000313" key="3">
    <source>
        <dbReference type="EMBL" id="WMS87293.1"/>
    </source>
</evidence>
<dbReference type="AlphaFoldDB" id="A0AA51X6M8"/>
<feature type="domain" description="Peptidase S74" evidence="2">
    <location>
        <begin position="310"/>
        <end position="405"/>
    </location>
</feature>
<sequence length="417" mass="44471">MRKSAISSAVAVGLFGALVIADQVINDDLIVTFSECVGNDCVNGENFGFDTIRMKENNTRLKFDDTSSSGSFPSNDWTIVANDSNNGGASYLAIEDATAGRIPFRVEAGARANAMVVESDGDVGFGTLNPAVDLHYVNGNTPTLRLDQDGSSGFTSQAWDVGGNEANFFIRDVTNGSRLPFRIRPGAPESSLDIQANGEIGMGTSSPESPLHVRGNVASLEPILTLENTNTSNGFVRGIKIVNNGGSIISFEDTNPGPGLPSGWNMQSRHDDGSFGIANATGVGQEFSLSYDGNLTISGDLIANGTTYTSSRISKENFSNINVFDILNTVASLDILKWNYIRNSDNTLHIGPMAEDFHAAFGLNGEAKDRISVSDVNGVALASIQALKQKLDQKDAEISELKKEMDDLKALVEKLVK</sequence>
<reference evidence="3 4" key="1">
    <citation type="submission" date="2023-08" db="EMBL/GenBank/DDBJ databases">
        <title>Pleionea litopenaei sp. nov., isolated from stomach of juvenile Litopenaeus vannamei.</title>
        <authorList>
            <person name="Rho A.M."/>
            <person name="Hwang C.Y."/>
        </authorList>
    </citation>
    <scope>NUCLEOTIDE SEQUENCE [LARGE SCALE GENOMIC DNA]</scope>
    <source>
        <strain evidence="3 4">HL-JVS1</strain>
    </source>
</reference>
<dbReference type="Gene3D" id="1.20.5.170">
    <property type="match status" value="1"/>
</dbReference>
<gene>
    <name evidence="3" type="ORF">Q9312_18980</name>
</gene>
<evidence type="ECO:0000256" key="1">
    <source>
        <dbReference type="SAM" id="Coils"/>
    </source>
</evidence>
<keyword evidence="4" id="KW-1185">Reference proteome</keyword>
<dbReference type="KEGG" id="plei:Q9312_18980"/>
<dbReference type="Pfam" id="PF13884">
    <property type="entry name" value="Peptidase_S74"/>
    <property type="match status" value="1"/>
</dbReference>
<dbReference type="InterPro" id="IPR030392">
    <property type="entry name" value="S74_ICA"/>
</dbReference>
<dbReference type="Proteomes" id="UP001239782">
    <property type="component" value="Chromosome"/>
</dbReference>
<protein>
    <recommendedName>
        <fullName evidence="2">Peptidase S74 domain-containing protein</fullName>
    </recommendedName>
</protein>
<dbReference type="PROSITE" id="PS51688">
    <property type="entry name" value="ICA"/>
    <property type="match status" value="1"/>
</dbReference>
<name>A0AA51X6M8_9GAMM</name>
<accession>A0AA51X6M8</accession>
<evidence type="ECO:0000313" key="4">
    <source>
        <dbReference type="Proteomes" id="UP001239782"/>
    </source>
</evidence>
<feature type="coiled-coil region" evidence="1">
    <location>
        <begin position="384"/>
        <end position="411"/>
    </location>
</feature>
<dbReference type="EMBL" id="CP133548">
    <property type="protein sequence ID" value="WMS87293.1"/>
    <property type="molecule type" value="Genomic_DNA"/>
</dbReference>
<organism evidence="3 4">
    <name type="scientific">Pleionea litopenaei</name>
    <dbReference type="NCBI Taxonomy" id="3070815"/>
    <lineage>
        <taxon>Bacteria</taxon>
        <taxon>Pseudomonadati</taxon>
        <taxon>Pseudomonadota</taxon>
        <taxon>Gammaproteobacteria</taxon>
        <taxon>Oceanospirillales</taxon>
        <taxon>Pleioneaceae</taxon>
        <taxon>Pleionea</taxon>
    </lineage>
</organism>
<evidence type="ECO:0000259" key="2">
    <source>
        <dbReference type="PROSITE" id="PS51688"/>
    </source>
</evidence>
<keyword evidence="1" id="KW-0175">Coiled coil</keyword>
<dbReference type="RefSeq" id="WP_309202434.1">
    <property type="nucleotide sequence ID" value="NZ_CP133548.1"/>
</dbReference>